<evidence type="ECO:0000256" key="1">
    <source>
        <dbReference type="SAM" id="MobiDB-lite"/>
    </source>
</evidence>
<dbReference type="InterPro" id="IPR015943">
    <property type="entry name" value="WD40/YVTN_repeat-like_dom_sf"/>
</dbReference>
<dbReference type="Gene3D" id="2.130.10.10">
    <property type="entry name" value="YVTN repeat-like/Quinoprotein amine dehydrogenase"/>
    <property type="match status" value="2"/>
</dbReference>
<reference evidence="3 4" key="1">
    <citation type="submission" date="2019-03" db="EMBL/GenBank/DDBJ databases">
        <title>Draft genome sequences of novel Actinobacteria.</title>
        <authorList>
            <person name="Sahin N."/>
            <person name="Ay H."/>
            <person name="Saygin H."/>
        </authorList>
    </citation>
    <scope>NUCLEOTIDE SEQUENCE [LARGE SCALE GENOMIC DNA]</scope>
    <source>
        <strain evidence="3 4">DSM 45941</strain>
    </source>
</reference>
<accession>A0A4R5BPN7</accession>
<dbReference type="OrthoDB" id="3443678at2"/>
<comment type="caution">
    <text evidence="3">The sequence shown here is derived from an EMBL/GenBank/DDBJ whole genome shotgun (WGS) entry which is preliminary data.</text>
</comment>
<feature type="domain" description="Pyrrolo-quinoline quinone repeat" evidence="2">
    <location>
        <begin position="170"/>
        <end position="298"/>
    </location>
</feature>
<organism evidence="3 4">
    <name type="scientific">Actinomadura darangshiensis</name>
    <dbReference type="NCBI Taxonomy" id="705336"/>
    <lineage>
        <taxon>Bacteria</taxon>
        <taxon>Bacillati</taxon>
        <taxon>Actinomycetota</taxon>
        <taxon>Actinomycetes</taxon>
        <taxon>Streptosporangiales</taxon>
        <taxon>Thermomonosporaceae</taxon>
        <taxon>Actinomadura</taxon>
    </lineage>
</organism>
<dbReference type="InterPro" id="IPR002372">
    <property type="entry name" value="PQQ_rpt_dom"/>
</dbReference>
<protein>
    <recommendedName>
        <fullName evidence="2">Pyrrolo-quinoline quinone repeat domain-containing protein</fullName>
    </recommendedName>
</protein>
<dbReference type="EMBL" id="SMKY01000033">
    <property type="protein sequence ID" value="TDD85904.1"/>
    <property type="molecule type" value="Genomic_DNA"/>
</dbReference>
<dbReference type="Proteomes" id="UP000295578">
    <property type="component" value="Unassembled WGS sequence"/>
</dbReference>
<dbReference type="SUPFAM" id="SSF50998">
    <property type="entry name" value="Quinoprotein alcohol dehydrogenase-like"/>
    <property type="match status" value="2"/>
</dbReference>
<evidence type="ECO:0000313" key="3">
    <source>
        <dbReference type="EMBL" id="TDD85904.1"/>
    </source>
</evidence>
<dbReference type="RefSeq" id="WP_132196396.1">
    <property type="nucleotide sequence ID" value="NZ_SMKY01000033.1"/>
</dbReference>
<dbReference type="Pfam" id="PF13360">
    <property type="entry name" value="PQQ_2"/>
    <property type="match status" value="1"/>
</dbReference>
<keyword evidence="4" id="KW-1185">Reference proteome</keyword>
<feature type="region of interest" description="Disordered" evidence="1">
    <location>
        <begin position="112"/>
        <end position="132"/>
    </location>
</feature>
<gene>
    <name evidence="3" type="ORF">E1293_10480</name>
</gene>
<sequence>MSRSWMGLGGREITRTRALTLGGGLLAVLLAVLVVVKVAGSGGEPLPDGEKRPEPMAFSDKPLWDEHKLGMGNVDGVELRGDVAIVAGDIEPTGFRLAVVDVRTGAPRWVVDDGHPLKGGDGAIADAEPGNPPESVRDALGKPIVYGDGDDWTVLVQYRKGESDKESEFGVAALSGRDGTVRWMRPLVRPKPDGDGKQRLDLLTADSNVVLASVQASNEADPRTVALDPSSGRELWRHEGGWAYRIAGGLVLGQTAGDKPSSAKLEGAGVFALDAKSGRQQWNLQNARLQAVAGGTALIRVSEKQQGRSYDEERTVVTDTATGRPAGKSPKSEALRFVYGCADDGRALIACAGSDGDLVTIRSGKHGEPFTTGRQPFGEDATPGVDLVRDDRIFVTRAPRSIVVDRAGNQLGDALPGAALAVSDRAAAFQVHRKGTSGKDGLVVHAAAVGRQPAVPPGPAEAAFQPPRIDAAPLWTATTGKLPAPSPAEDTGMSSLIGVELAGDAVVYTGSARDGDHVTKQVAAEAATGKVRWSVQDGTPLGGGIKADYVGVPRIVNAGGERLSLVTYEASGDEQGVAALSLDDGKVRWKKRMLTGDGYVYLDEAGDETFAVTVSRSGSSGKETVVYATGTRRELWREREVKAVGVGGNLVLAAKTEQAGNWSVRHVDLIAYGASDGEKRWNLAKRYPEPELLYDGGGKTVVVGTAEGGAVLDRATGRELAATSTHLTRCDGDGDAFIVCTAGIGQSGRSSAERAVTVRTTGGGTKINDLLETGDLTRYGAAGNGFAAVRPPAQDEPAAYFWLDGEGRRLAANLPGRPAEIGGGYAVLMPPPTDVISRAASSFTVHRTRG</sequence>
<dbReference type="InterPro" id="IPR011047">
    <property type="entry name" value="Quinoprotein_ADH-like_sf"/>
</dbReference>
<evidence type="ECO:0000313" key="4">
    <source>
        <dbReference type="Proteomes" id="UP000295578"/>
    </source>
</evidence>
<name>A0A4R5BPN7_9ACTN</name>
<dbReference type="AlphaFoldDB" id="A0A4R5BPN7"/>
<dbReference type="PANTHER" id="PTHR34512:SF30">
    <property type="entry name" value="OUTER MEMBRANE PROTEIN ASSEMBLY FACTOR BAMB"/>
    <property type="match status" value="1"/>
</dbReference>
<proteinExistence type="predicted"/>
<evidence type="ECO:0000259" key="2">
    <source>
        <dbReference type="Pfam" id="PF13360"/>
    </source>
</evidence>
<dbReference type="PANTHER" id="PTHR34512">
    <property type="entry name" value="CELL SURFACE PROTEIN"/>
    <property type="match status" value="1"/>
</dbReference>